<dbReference type="RefSeq" id="WP_259539578.1">
    <property type="nucleotide sequence ID" value="NZ_JANLCJ010000004.1"/>
</dbReference>
<dbReference type="Gene3D" id="3.90.79.10">
    <property type="entry name" value="Nucleoside Triphosphate Pyrophosphohydrolase"/>
    <property type="match status" value="1"/>
</dbReference>
<sequence length="155" mass="17300">MATPDFVLALREKIGNDQLWLTGITAVVTRGDDLLLVRRSDNGAWTPVTGIVDPGEEPAIAAAREVLEEASVVASAEHLAWVHTIPEVVYPNGDRSLYLDITFRMRYESGEPFPADGENTEARWFAPHELPEMSDEMRARVRHALDGVERARFES</sequence>
<comment type="cofactor">
    <cofactor evidence="1">
        <name>Mg(2+)</name>
        <dbReference type="ChEBI" id="CHEBI:18420"/>
    </cofactor>
</comment>
<keyword evidence="5" id="KW-1185">Reference proteome</keyword>
<dbReference type="SUPFAM" id="SSF55811">
    <property type="entry name" value="Nudix"/>
    <property type="match status" value="1"/>
</dbReference>
<dbReference type="PROSITE" id="PS51462">
    <property type="entry name" value="NUDIX"/>
    <property type="match status" value="1"/>
</dbReference>
<comment type="caution">
    <text evidence="4">The sequence shown here is derived from an EMBL/GenBank/DDBJ whole genome shotgun (WGS) entry which is preliminary data.</text>
</comment>
<evidence type="ECO:0000256" key="1">
    <source>
        <dbReference type="ARBA" id="ARBA00001946"/>
    </source>
</evidence>
<dbReference type="EMBL" id="JANLCJ010000004">
    <property type="protein sequence ID" value="MCS5734711.1"/>
    <property type="molecule type" value="Genomic_DNA"/>
</dbReference>
<proteinExistence type="predicted"/>
<dbReference type="Proteomes" id="UP001165586">
    <property type="component" value="Unassembled WGS sequence"/>
</dbReference>
<accession>A0ABT2H476</accession>
<evidence type="ECO:0000259" key="3">
    <source>
        <dbReference type="PROSITE" id="PS51462"/>
    </source>
</evidence>
<dbReference type="Pfam" id="PF00293">
    <property type="entry name" value="NUDIX"/>
    <property type="match status" value="1"/>
</dbReference>
<evidence type="ECO:0000313" key="4">
    <source>
        <dbReference type="EMBL" id="MCS5734711.1"/>
    </source>
</evidence>
<reference evidence="4" key="1">
    <citation type="submission" date="2022-08" db="EMBL/GenBank/DDBJ databases">
        <authorList>
            <person name="Deng Y."/>
            <person name="Han X.-F."/>
            <person name="Zhang Y.-Q."/>
        </authorList>
    </citation>
    <scope>NUCLEOTIDE SEQUENCE</scope>
    <source>
        <strain evidence="4">CPCC 203386</strain>
    </source>
</reference>
<dbReference type="PANTHER" id="PTHR43046:SF16">
    <property type="entry name" value="ADP-RIBOSE PYROPHOSPHATASE YJHB-RELATED"/>
    <property type="match status" value="1"/>
</dbReference>
<dbReference type="CDD" id="cd18879">
    <property type="entry name" value="NUDIX_Hydrolase"/>
    <property type="match status" value="1"/>
</dbReference>
<evidence type="ECO:0000256" key="2">
    <source>
        <dbReference type="ARBA" id="ARBA00022801"/>
    </source>
</evidence>
<dbReference type="PANTHER" id="PTHR43046">
    <property type="entry name" value="GDP-MANNOSE MANNOSYL HYDROLASE"/>
    <property type="match status" value="1"/>
</dbReference>
<dbReference type="InterPro" id="IPR000086">
    <property type="entry name" value="NUDIX_hydrolase_dom"/>
</dbReference>
<gene>
    <name evidence="4" type="ORF">N1032_13285</name>
</gene>
<organism evidence="4 5">
    <name type="scientific">Herbiconiux daphne</name>
    <dbReference type="NCBI Taxonomy" id="2970914"/>
    <lineage>
        <taxon>Bacteria</taxon>
        <taxon>Bacillati</taxon>
        <taxon>Actinomycetota</taxon>
        <taxon>Actinomycetes</taxon>
        <taxon>Micrococcales</taxon>
        <taxon>Microbacteriaceae</taxon>
        <taxon>Herbiconiux</taxon>
    </lineage>
</organism>
<protein>
    <submittedName>
        <fullName evidence="4">NUDIX domain-containing protein</fullName>
    </submittedName>
</protein>
<name>A0ABT2H476_9MICO</name>
<keyword evidence="2" id="KW-0378">Hydrolase</keyword>
<evidence type="ECO:0000313" key="5">
    <source>
        <dbReference type="Proteomes" id="UP001165586"/>
    </source>
</evidence>
<feature type="domain" description="Nudix hydrolase" evidence="3">
    <location>
        <begin position="19"/>
        <end position="149"/>
    </location>
</feature>
<dbReference type="InterPro" id="IPR015797">
    <property type="entry name" value="NUDIX_hydrolase-like_dom_sf"/>
</dbReference>